<dbReference type="SMART" id="SM00646">
    <property type="entry name" value="Ami_3"/>
    <property type="match status" value="1"/>
</dbReference>
<name>A0A1I6SVV0_9BACL</name>
<feature type="domain" description="MurNAc-LAA" evidence="2">
    <location>
        <begin position="63"/>
        <end position="180"/>
    </location>
</feature>
<evidence type="ECO:0000313" key="4">
    <source>
        <dbReference type="Proteomes" id="UP000198660"/>
    </source>
</evidence>
<gene>
    <name evidence="3" type="ORF">SAMN05444972_10872</name>
</gene>
<dbReference type="GO" id="GO:0009253">
    <property type="term" value="P:peptidoglycan catabolic process"/>
    <property type="evidence" value="ECO:0007669"/>
    <property type="project" value="InterPro"/>
</dbReference>
<dbReference type="EMBL" id="FPAA01000008">
    <property type="protein sequence ID" value="SFS80978.1"/>
    <property type="molecule type" value="Genomic_DNA"/>
</dbReference>
<proteinExistence type="predicted"/>
<protein>
    <submittedName>
        <fullName evidence="3">N-acetylmuramoyl-L-alanine amidase</fullName>
    </submittedName>
</protein>
<dbReference type="PANTHER" id="PTHR30404">
    <property type="entry name" value="N-ACETYLMURAMOYL-L-ALANINE AMIDASE"/>
    <property type="match status" value="1"/>
</dbReference>
<evidence type="ECO:0000256" key="1">
    <source>
        <dbReference type="ARBA" id="ARBA00022801"/>
    </source>
</evidence>
<dbReference type="Proteomes" id="UP000198660">
    <property type="component" value="Unassembled WGS sequence"/>
</dbReference>
<evidence type="ECO:0000313" key="3">
    <source>
        <dbReference type="EMBL" id="SFS80978.1"/>
    </source>
</evidence>
<dbReference type="PANTHER" id="PTHR30404:SF0">
    <property type="entry name" value="N-ACETYLMURAMOYL-L-ALANINE AMIDASE AMIC"/>
    <property type="match status" value="1"/>
</dbReference>
<accession>A0A1I6SVV0</accession>
<dbReference type="Pfam" id="PF01520">
    <property type="entry name" value="Amidase_3"/>
    <property type="match status" value="1"/>
</dbReference>
<keyword evidence="4" id="KW-1185">Reference proteome</keyword>
<dbReference type="SUPFAM" id="SSF53187">
    <property type="entry name" value="Zn-dependent exopeptidases"/>
    <property type="match status" value="1"/>
</dbReference>
<dbReference type="CDD" id="cd02696">
    <property type="entry name" value="MurNAc-LAA"/>
    <property type="match status" value="1"/>
</dbReference>
<keyword evidence="1" id="KW-0378">Hydrolase</keyword>
<sequence>MERRICIDPGHGGADTGVIAFGLEEKEICLDIACRVREYLSMQGVEGRLTRSEDVALTWLERARRAEEFEAEVMISLHLSGSSDHQDSGFESYIGGCAGLTERSLQSWLHNHIAAFFRPFGIWDRGKKYDSTGAFPLLDEAVCPVIQLQLFFLTHPEEKRWCRHRPFREALAYAIAEGAIALLQQKSVK</sequence>
<dbReference type="GO" id="GO:0008745">
    <property type="term" value="F:N-acetylmuramoyl-L-alanine amidase activity"/>
    <property type="evidence" value="ECO:0007669"/>
    <property type="project" value="InterPro"/>
</dbReference>
<organism evidence="3 4">
    <name type="scientific">Marininema halotolerans</name>
    <dbReference type="NCBI Taxonomy" id="1155944"/>
    <lineage>
        <taxon>Bacteria</taxon>
        <taxon>Bacillati</taxon>
        <taxon>Bacillota</taxon>
        <taxon>Bacilli</taxon>
        <taxon>Bacillales</taxon>
        <taxon>Thermoactinomycetaceae</taxon>
        <taxon>Marininema</taxon>
    </lineage>
</organism>
<dbReference type="AlphaFoldDB" id="A0A1I6SVV0"/>
<dbReference type="InterPro" id="IPR002508">
    <property type="entry name" value="MurNAc-LAA_cat"/>
</dbReference>
<dbReference type="GO" id="GO:0030288">
    <property type="term" value="C:outer membrane-bounded periplasmic space"/>
    <property type="evidence" value="ECO:0007669"/>
    <property type="project" value="TreeGrafter"/>
</dbReference>
<evidence type="ECO:0000259" key="2">
    <source>
        <dbReference type="SMART" id="SM00646"/>
    </source>
</evidence>
<dbReference type="RefSeq" id="WP_176392046.1">
    <property type="nucleotide sequence ID" value="NZ_FPAA01000008.1"/>
</dbReference>
<reference evidence="4" key="1">
    <citation type="submission" date="2016-10" db="EMBL/GenBank/DDBJ databases">
        <authorList>
            <person name="Varghese N."/>
            <person name="Submissions S."/>
        </authorList>
    </citation>
    <scope>NUCLEOTIDE SEQUENCE [LARGE SCALE GENOMIC DNA]</scope>
    <source>
        <strain evidence="4">DSM 45789</strain>
    </source>
</reference>
<dbReference type="Gene3D" id="3.40.630.40">
    <property type="entry name" value="Zn-dependent exopeptidases"/>
    <property type="match status" value="1"/>
</dbReference>
<dbReference type="InterPro" id="IPR050695">
    <property type="entry name" value="N-acetylmuramoyl_amidase_3"/>
</dbReference>